<accession>A0A4U3MK03</accession>
<proteinExistence type="predicted"/>
<dbReference type="AlphaFoldDB" id="A0A4U3MK03"/>
<feature type="domain" description="Glycosyltransferase subfamily 4-like N-terminal" evidence="4">
    <location>
        <begin position="22"/>
        <end position="197"/>
    </location>
</feature>
<evidence type="ECO:0000259" key="3">
    <source>
        <dbReference type="Pfam" id="PF00534"/>
    </source>
</evidence>
<organism evidence="5 6">
    <name type="scientific">Herbidospora galbida</name>
    <dbReference type="NCBI Taxonomy" id="2575442"/>
    <lineage>
        <taxon>Bacteria</taxon>
        <taxon>Bacillati</taxon>
        <taxon>Actinomycetota</taxon>
        <taxon>Actinomycetes</taxon>
        <taxon>Streptosporangiales</taxon>
        <taxon>Streptosporangiaceae</taxon>
        <taxon>Herbidospora</taxon>
    </lineage>
</organism>
<evidence type="ECO:0000313" key="6">
    <source>
        <dbReference type="Proteomes" id="UP000308705"/>
    </source>
</evidence>
<dbReference type="OrthoDB" id="9810929at2"/>
<sequence length="398" mass="43159">MKIALISEHASPLACVGTTDAGGQNVHVDALARAIAALGHEVVVYTRRDDEKTPERVRIAPRVTVVHVPAGPARKIPKDDILPWVPHFAKWLREQWLFDRPDVVHSHFWMSGLAALGAARDLGIPVVHTYHALGSVKRRHQGAEDTSPADRIEAETRIGREADAVVATCTDEVDELRRMGVSRRQARVVPCGVDLARFNPHVPTPRTARPRLVSISRLVPRKGVATIIEALRGIKGVELVVAGGPPAHALHHDPEVTRLRWLAQRNGVADRVTFTGQVARQDVPALMRSAAAVVTVPWYEPFGMVALEAMACGVPVVASCVGGQKETVVNGITGVLVPPQRPNALARAVQRLLADPVRMSAYGIAGADRARARYGWNRIAMETVAAYREVGVRLEATA</sequence>
<dbReference type="PANTHER" id="PTHR12526">
    <property type="entry name" value="GLYCOSYLTRANSFERASE"/>
    <property type="match status" value="1"/>
</dbReference>
<dbReference type="InterPro" id="IPR001296">
    <property type="entry name" value="Glyco_trans_1"/>
</dbReference>
<dbReference type="GO" id="GO:0016757">
    <property type="term" value="F:glycosyltransferase activity"/>
    <property type="evidence" value="ECO:0007669"/>
    <property type="project" value="UniProtKB-KW"/>
</dbReference>
<feature type="domain" description="Glycosyl transferase family 1" evidence="3">
    <location>
        <begin position="207"/>
        <end position="360"/>
    </location>
</feature>
<evidence type="ECO:0000256" key="2">
    <source>
        <dbReference type="ARBA" id="ARBA00022679"/>
    </source>
</evidence>
<dbReference type="Pfam" id="PF13439">
    <property type="entry name" value="Glyco_transf_4"/>
    <property type="match status" value="1"/>
</dbReference>
<dbReference type="Gene3D" id="3.40.50.2000">
    <property type="entry name" value="Glycogen Phosphorylase B"/>
    <property type="match status" value="2"/>
</dbReference>
<evidence type="ECO:0000256" key="1">
    <source>
        <dbReference type="ARBA" id="ARBA00022676"/>
    </source>
</evidence>
<dbReference type="EMBL" id="SZQA01000009">
    <property type="protein sequence ID" value="TKK88814.1"/>
    <property type="molecule type" value="Genomic_DNA"/>
</dbReference>
<dbReference type="Pfam" id="PF00534">
    <property type="entry name" value="Glycos_transf_1"/>
    <property type="match status" value="1"/>
</dbReference>
<evidence type="ECO:0000313" key="5">
    <source>
        <dbReference type="EMBL" id="TKK88814.1"/>
    </source>
</evidence>
<protein>
    <submittedName>
        <fullName evidence="5">Glycosyltransferase family 1 protein</fullName>
    </submittedName>
</protein>
<comment type="caution">
    <text evidence="5">The sequence shown here is derived from an EMBL/GenBank/DDBJ whole genome shotgun (WGS) entry which is preliminary data.</text>
</comment>
<dbReference type="Proteomes" id="UP000308705">
    <property type="component" value="Unassembled WGS sequence"/>
</dbReference>
<keyword evidence="6" id="KW-1185">Reference proteome</keyword>
<dbReference type="PANTHER" id="PTHR12526:SF635">
    <property type="entry name" value="GLYCOSYL TRANSFERASE GROUP 1"/>
    <property type="match status" value="1"/>
</dbReference>
<evidence type="ECO:0000259" key="4">
    <source>
        <dbReference type="Pfam" id="PF13439"/>
    </source>
</evidence>
<gene>
    <name evidence="5" type="ORF">FDA94_12085</name>
</gene>
<dbReference type="SUPFAM" id="SSF53756">
    <property type="entry name" value="UDP-Glycosyltransferase/glycogen phosphorylase"/>
    <property type="match status" value="1"/>
</dbReference>
<dbReference type="InterPro" id="IPR028098">
    <property type="entry name" value="Glyco_trans_4-like_N"/>
</dbReference>
<reference evidence="5 6" key="1">
    <citation type="submission" date="2019-04" db="EMBL/GenBank/DDBJ databases">
        <title>Herbidospora sp. NEAU-GS14.nov., a novel actinomycete isolated from soil.</title>
        <authorList>
            <person name="Han L."/>
        </authorList>
    </citation>
    <scope>NUCLEOTIDE SEQUENCE [LARGE SCALE GENOMIC DNA]</scope>
    <source>
        <strain evidence="5 6">NEAU-GS14</strain>
    </source>
</reference>
<dbReference type="RefSeq" id="WP_137247153.1">
    <property type="nucleotide sequence ID" value="NZ_SZQA01000009.1"/>
</dbReference>
<name>A0A4U3MK03_9ACTN</name>
<keyword evidence="1" id="KW-0328">Glycosyltransferase</keyword>
<keyword evidence="2 5" id="KW-0808">Transferase</keyword>